<feature type="transmembrane region" description="Helical" evidence="1">
    <location>
        <begin position="41"/>
        <end position="68"/>
    </location>
</feature>
<proteinExistence type="predicted"/>
<dbReference type="Gene3D" id="2.60.120.40">
    <property type="match status" value="1"/>
</dbReference>
<dbReference type="SUPFAM" id="SSF49842">
    <property type="entry name" value="TNF-like"/>
    <property type="match status" value="1"/>
</dbReference>
<keyword evidence="3" id="KW-1185">Reference proteome</keyword>
<protein>
    <recommendedName>
        <fullName evidence="4">C1q domain-containing protein</fullName>
    </recommendedName>
</protein>
<reference evidence="2 3" key="1">
    <citation type="submission" date="2020-06" db="EMBL/GenBank/DDBJ databases">
        <authorList>
            <person name="Li R."/>
            <person name="Bekaert M."/>
        </authorList>
    </citation>
    <scope>NUCLEOTIDE SEQUENCE [LARGE SCALE GENOMIC DNA]</scope>
    <source>
        <strain evidence="3">wild</strain>
    </source>
</reference>
<sequence length="242" mass="26844">MHFSGTQMEEYKDCKHVDDHTYETVYSNSKITKETFSSRKLWIKIFILVMTISLVFSVLGVTVTYLVMCRELCGKPTPSNSSTTVDQQISIISKKLDKIQIKSENLTQQTKLVAFTACVIVDTTVQKGQTIKFKDVKTSVGLGNLSDSISSGIFTTKDTGLYQVIVIVKTHTDAAAFTVNRNSAILVSGYVAQHTDRGEGTNFDHMGTAVVMVFLFRGDTISVTPDIEVYLHNETCLSMVKI</sequence>
<keyword evidence="1" id="KW-1133">Transmembrane helix</keyword>
<dbReference type="EMBL" id="CACVKT020000158">
    <property type="protein sequence ID" value="CAC5356545.1"/>
    <property type="molecule type" value="Genomic_DNA"/>
</dbReference>
<name>A0A6J7ZW34_MYTCO</name>
<evidence type="ECO:0000313" key="3">
    <source>
        <dbReference type="Proteomes" id="UP000507470"/>
    </source>
</evidence>
<organism evidence="2 3">
    <name type="scientific">Mytilus coruscus</name>
    <name type="common">Sea mussel</name>
    <dbReference type="NCBI Taxonomy" id="42192"/>
    <lineage>
        <taxon>Eukaryota</taxon>
        <taxon>Metazoa</taxon>
        <taxon>Spiralia</taxon>
        <taxon>Lophotrochozoa</taxon>
        <taxon>Mollusca</taxon>
        <taxon>Bivalvia</taxon>
        <taxon>Autobranchia</taxon>
        <taxon>Pteriomorphia</taxon>
        <taxon>Mytilida</taxon>
        <taxon>Mytiloidea</taxon>
        <taxon>Mytilidae</taxon>
        <taxon>Mytilinae</taxon>
        <taxon>Mytilus</taxon>
    </lineage>
</organism>
<evidence type="ECO:0008006" key="4">
    <source>
        <dbReference type="Google" id="ProtNLM"/>
    </source>
</evidence>
<keyword evidence="1" id="KW-0812">Transmembrane</keyword>
<evidence type="ECO:0000256" key="1">
    <source>
        <dbReference type="SAM" id="Phobius"/>
    </source>
</evidence>
<dbReference type="InterPro" id="IPR008983">
    <property type="entry name" value="Tumour_necrosis_fac-like_dom"/>
</dbReference>
<evidence type="ECO:0000313" key="2">
    <source>
        <dbReference type="EMBL" id="CAC5356545.1"/>
    </source>
</evidence>
<dbReference type="OrthoDB" id="10346521at2759"/>
<dbReference type="AlphaFoldDB" id="A0A6J7ZW34"/>
<dbReference type="Proteomes" id="UP000507470">
    <property type="component" value="Unassembled WGS sequence"/>
</dbReference>
<keyword evidence="1" id="KW-0472">Membrane</keyword>
<gene>
    <name evidence="2" type="ORF">MCOR_642</name>
</gene>
<accession>A0A6J7ZW34</accession>